<dbReference type="RefSeq" id="WP_003757462.1">
    <property type="nucleotide sequence ID" value="NZ_GL538353.1"/>
</dbReference>
<evidence type="ECO:0000313" key="1">
    <source>
        <dbReference type="EMBL" id="EFI84040.1"/>
    </source>
</evidence>
<protein>
    <recommendedName>
        <fullName evidence="3">Amidase domain-containing protein</fullName>
    </recommendedName>
</protein>
<dbReference type="EMBL" id="ACCR02000003">
    <property type="protein sequence ID" value="EFI84040.1"/>
    <property type="molecule type" value="Genomic_DNA"/>
</dbReference>
<organism evidence="1 2">
    <name type="scientific">Listeria grayi DSM 20601</name>
    <dbReference type="NCBI Taxonomy" id="525367"/>
    <lineage>
        <taxon>Bacteria</taxon>
        <taxon>Bacillati</taxon>
        <taxon>Bacillota</taxon>
        <taxon>Bacilli</taxon>
        <taxon>Bacillales</taxon>
        <taxon>Listeriaceae</taxon>
        <taxon>Listeria</taxon>
    </lineage>
</organism>
<evidence type="ECO:0000313" key="2">
    <source>
        <dbReference type="Proteomes" id="UP000010119"/>
    </source>
</evidence>
<proteinExistence type="predicted"/>
<sequence length="163" mass="18225">MIKTGNFFLIVTLVLAITIGNSVHAKAEEPQSLMLYNKGVKDDIINSKKYDYAKWKASILSLLKSTYDEIGKTYDNNDSFSKWVEDNNYGIIPLTDDSIADSKNIGMLRSTARNMNKFIKTIKAGDIIYTTQYRLSGFIGHAAIANGDGHILEMPGGSYWNKE</sequence>
<gene>
    <name evidence="1" type="ORF">HMPREF0556_10593</name>
</gene>
<dbReference type="HOGENOM" id="CLU_1625074_0_0_9"/>
<accession>D7UWF6</accession>
<reference evidence="1" key="1">
    <citation type="submission" date="2010-06" db="EMBL/GenBank/DDBJ databases">
        <authorList>
            <person name="Muzny D."/>
            <person name="Qin X."/>
            <person name="Buhay C."/>
            <person name="Dugan-Rocha S."/>
            <person name="Ding Y."/>
            <person name="Chen G."/>
            <person name="Hawes A."/>
            <person name="Holder M."/>
            <person name="Jhangiani S."/>
            <person name="Johnson A."/>
            <person name="Khan Z."/>
            <person name="Li Z."/>
            <person name="Liu W."/>
            <person name="Liu X."/>
            <person name="Perez L."/>
            <person name="Shen H."/>
            <person name="Wang Q."/>
            <person name="Watt J."/>
            <person name="Xi L."/>
            <person name="Xin Y."/>
            <person name="Zhou J."/>
            <person name="Deng J."/>
            <person name="Jiang H."/>
            <person name="Liu Y."/>
            <person name="Qu J."/>
            <person name="Song X.-Z."/>
            <person name="Zhang L."/>
            <person name="Villasana D."/>
            <person name="Johnson A."/>
            <person name="Liu J."/>
            <person name="Liyanage D."/>
            <person name="Lorensuhewa L."/>
            <person name="Robinson T."/>
            <person name="Song A."/>
            <person name="Song B.-B."/>
            <person name="Dinh H."/>
            <person name="Thornton R."/>
            <person name="Coyle M."/>
            <person name="Francisco L."/>
            <person name="Jackson L."/>
            <person name="Javaid M."/>
            <person name="Korchina V."/>
            <person name="Kovar C."/>
            <person name="Mata R."/>
            <person name="Mathew T."/>
            <person name="Ngo R."/>
            <person name="Nguyen L."/>
            <person name="Nguyen N."/>
            <person name="Okwuonu G."/>
            <person name="Ongeri F."/>
            <person name="Pham C."/>
            <person name="Simmons D."/>
            <person name="Wilczek-Boney K."/>
            <person name="Hale W."/>
            <person name="Jakkamsetti A."/>
            <person name="Pham P."/>
            <person name="Ruth R."/>
            <person name="San Lucas F."/>
            <person name="Warren J."/>
            <person name="Zhang J."/>
            <person name="Zhao Z."/>
            <person name="Zhou C."/>
            <person name="Zhu D."/>
            <person name="Lee S."/>
            <person name="Bess C."/>
            <person name="Blankenburg K."/>
            <person name="Forbes L."/>
            <person name="Fu Q."/>
            <person name="Gubbala S."/>
            <person name="Hirani K."/>
            <person name="Jayaseelan J.C."/>
            <person name="Lara F."/>
            <person name="Munidasa M."/>
            <person name="Palculict T."/>
            <person name="Patil S."/>
            <person name="Pu L.-L."/>
            <person name="Saada N."/>
            <person name="Tang L."/>
            <person name="Weissenberger G."/>
            <person name="Zhu Y."/>
            <person name="Hemphill L."/>
            <person name="Shang Y."/>
            <person name="Youmans B."/>
            <person name="Ayvaz T."/>
            <person name="Ross M."/>
            <person name="Santibanez J."/>
            <person name="Aqrawi P."/>
            <person name="Gross S."/>
            <person name="Joshi V."/>
            <person name="Fowler G."/>
            <person name="Nazareth L."/>
            <person name="Reid J."/>
            <person name="Worley K."/>
            <person name="Petrosino J."/>
            <person name="Highlander S."/>
            <person name="Gibbs R."/>
        </authorList>
    </citation>
    <scope>NUCLEOTIDE SEQUENCE [LARGE SCALE GENOMIC DNA]</scope>
    <source>
        <strain evidence="1">DSM 20601</strain>
    </source>
</reference>
<dbReference type="Proteomes" id="UP000010119">
    <property type="component" value="Unassembled WGS sequence"/>
</dbReference>
<name>D7UWF6_LISGR</name>
<dbReference type="AlphaFoldDB" id="D7UWF6"/>
<keyword evidence="2" id="KW-1185">Reference proteome</keyword>
<comment type="caution">
    <text evidence="1">The sequence shown here is derived from an EMBL/GenBank/DDBJ whole genome shotgun (WGS) entry which is preliminary data.</text>
</comment>
<evidence type="ECO:0008006" key="3">
    <source>
        <dbReference type="Google" id="ProtNLM"/>
    </source>
</evidence>